<dbReference type="SUPFAM" id="SSF52113">
    <property type="entry name" value="BRCT domain"/>
    <property type="match status" value="1"/>
</dbReference>
<keyword evidence="7" id="KW-1185">Reference proteome</keyword>
<dbReference type="Pfam" id="PF06732">
    <property type="entry name" value="Pescadillo_N"/>
    <property type="match status" value="1"/>
</dbReference>
<feature type="domain" description="BRCT" evidence="5">
    <location>
        <begin position="268"/>
        <end position="345"/>
    </location>
</feature>
<dbReference type="PROSITE" id="PS50172">
    <property type="entry name" value="BRCT"/>
    <property type="match status" value="1"/>
</dbReference>
<proteinExistence type="predicted"/>
<dbReference type="InterPro" id="IPR001357">
    <property type="entry name" value="BRCT_dom"/>
</dbReference>
<dbReference type="SMART" id="SM00292">
    <property type="entry name" value="BRCT"/>
    <property type="match status" value="1"/>
</dbReference>
<evidence type="ECO:0000256" key="3">
    <source>
        <dbReference type="ARBA" id="ARBA00022552"/>
    </source>
</evidence>
<keyword evidence="3" id="KW-0698">rRNA processing</keyword>
<dbReference type="GO" id="GO:0003723">
    <property type="term" value="F:RNA binding"/>
    <property type="evidence" value="ECO:0007669"/>
    <property type="project" value="TreeGrafter"/>
</dbReference>
<reference evidence="6 7" key="1">
    <citation type="journal article" date="2017" name="Environ. Microbiol.">
        <title>Decay of the glycolytic pathway and adaptation to intranuclear parasitism within Enterocytozoonidae microsporidia.</title>
        <authorList>
            <person name="Wiredu Boakye D."/>
            <person name="Jaroenlak P."/>
            <person name="Prachumwat A."/>
            <person name="Williams T.A."/>
            <person name="Bateman K.S."/>
            <person name="Itsathitphaisarn O."/>
            <person name="Sritunyalucksana K."/>
            <person name="Paszkiewicz K.H."/>
            <person name="Moore K.A."/>
            <person name="Stentiford G.D."/>
            <person name="Williams B.A."/>
        </authorList>
    </citation>
    <scope>NUCLEOTIDE SEQUENCE [LARGE SCALE GENOMIC DNA]</scope>
    <source>
        <strain evidence="6 7">TH1</strain>
    </source>
</reference>
<dbReference type="InterPro" id="IPR036420">
    <property type="entry name" value="BRCT_dom_sf"/>
</dbReference>
<dbReference type="STRING" id="646526.A0A1W0E770"/>
<gene>
    <name evidence="6" type="primary">pes1</name>
    <name evidence="6" type="ORF">EHP00_333</name>
</gene>
<evidence type="ECO:0000313" key="6">
    <source>
        <dbReference type="EMBL" id="OQS55073.1"/>
    </source>
</evidence>
<dbReference type="PANTHER" id="PTHR12221:SF6">
    <property type="entry name" value="PESCADILLO HOMOLOG"/>
    <property type="match status" value="1"/>
</dbReference>
<protein>
    <submittedName>
        <fullName evidence="6">Pes1</fullName>
    </submittedName>
</protein>
<evidence type="ECO:0000259" key="5">
    <source>
        <dbReference type="PROSITE" id="PS50172"/>
    </source>
</evidence>
<dbReference type="EMBL" id="MNPJ01000014">
    <property type="protein sequence ID" value="OQS55073.1"/>
    <property type="molecule type" value="Genomic_DNA"/>
</dbReference>
<evidence type="ECO:0000256" key="1">
    <source>
        <dbReference type="ARBA" id="ARBA00004123"/>
    </source>
</evidence>
<evidence type="ECO:0000256" key="2">
    <source>
        <dbReference type="ARBA" id="ARBA00022517"/>
    </source>
</evidence>
<organism evidence="6 7">
    <name type="scientific">Ecytonucleospora hepatopenaei</name>
    <dbReference type="NCBI Taxonomy" id="646526"/>
    <lineage>
        <taxon>Eukaryota</taxon>
        <taxon>Fungi</taxon>
        <taxon>Fungi incertae sedis</taxon>
        <taxon>Microsporidia</taxon>
        <taxon>Enterocytozoonidae</taxon>
        <taxon>Ecytonucleospora</taxon>
    </lineage>
</organism>
<comment type="caution">
    <text evidence="6">The sequence shown here is derived from an EMBL/GenBank/DDBJ whole genome shotgun (WGS) entry which is preliminary data.</text>
</comment>
<keyword evidence="2" id="KW-0690">Ribosome biogenesis</keyword>
<dbReference type="VEuPathDB" id="MicrosporidiaDB:EHP00_333"/>
<dbReference type="OrthoDB" id="10264910at2759"/>
<dbReference type="InterPro" id="IPR010613">
    <property type="entry name" value="PES"/>
</dbReference>
<dbReference type="GO" id="GO:0070545">
    <property type="term" value="C:PeBoW complex"/>
    <property type="evidence" value="ECO:0007669"/>
    <property type="project" value="TreeGrafter"/>
</dbReference>
<dbReference type="AlphaFoldDB" id="A0A1W0E770"/>
<dbReference type="PANTHER" id="PTHR12221">
    <property type="entry name" value="PESCADILLO - RELATED"/>
    <property type="match status" value="1"/>
</dbReference>
<comment type="subcellular location">
    <subcellularLocation>
        <location evidence="1">Nucleus</location>
    </subcellularLocation>
</comment>
<sequence>MTKFWFSKNVFITKKKAALELKVNVNEFNKLCVYCSILPIIPKKEKQKMDSGDDFYYRIEDIKLIAKSSFYKVFMSNKIKEEKQEKYVSEGMLEKAKKIRLNPEELIPLVKNRFKSFGESLCNVGESLSFMHLAKLFKMEFDFTILDEFYDFVFNNNLIKYVFLGKKGIFYQVNIEDKMVLWKKPYNLSDNTKAKLKTLSNTKQNTVNNKEKLEDTKYFNCSTFTLKNQAELKGFDKNKSYLEYGIPVLNMHVKLVLYKLKSMDFKKEKSIIFDNLTFKIESKSLEHDLSNLIVFLGGKIDSKTSTIVLCEDVIDFDSSKMYIHPQFVFDCLNKNELLNIDDYKIGKKIPQHVSPFSNIFCNISDDIVQTLSNTKKMRLLSKIKRME</sequence>
<accession>A0A1W0E770</accession>
<name>A0A1W0E770_9MICR</name>
<dbReference type="GO" id="GO:0000463">
    <property type="term" value="P:maturation of LSU-rRNA from tricistronic rRNA transcript (SSU-rRNA, 5.8S rRNA, LSU-rRNA)"/>
    <property type="evidence" value="ECO:0007669"/>
    <property type="project" value="TreeGrafter"/>
</dbReference>
<keyword evidence="4" id="KW-0539">Nucleus</keyword>
<evidence type="ECO:0000313" key="7">
    <source>
        <dbReference type="Proteomes" id="UP000192758"/>
    </source>
</evidence>
<dbReference type="Gene3D" id="3.40.50.10190">
    <property type="entry name" value="BRCT domain"/>
    <property type="match status" value="1"/>
</dbReference>
<evidence type="ECO:0000256" key="4">
    <source>
        <dbReference type="ARBA" id="ARBA00023242"/>
    </source>
</evidence>
<dbReference type="Proteomes" id="UP000192758">
    <property type="component" value="Unassembled WGS sequence"/>
</dbReference>